<dbReference type="BioCyc" id="JESP1508404:G14D9-9689-MONOMER"/>
<keyword evidence="1" id="KW-0472">Membrane</keyword>
<sequence>MGFLLIFLACGFAIVLSVMAFGPYGLLIIAALLSAFIVKGYFLLSSMHDEMTRREISLEQRFKEATEKYKVK</sequence>
<evidence type="ECO:0000313" key="2">
    <source>
        <dbReference type="EMBL" id="AJD89789.1"/>
    </source>
</evidence>
<keyword evidence="1" id="KW-1133">Transmembrane helix</keyword>
<name>A0A0B5AP29_9BACL</name>
<dbReference type="EMBL" id="CP009416">
    <property type="protein sequence ID" value="AJD89789.1"/>
    <property type="molecule type" value="Genomic_DNA"/>
</dbReference>
<reference evidence="2 3" key="1">
    <citation type="submission" date="2014-08" db="EMBL/GenBank/DDBJ databases">
        <title>Complete genome of a marine bacteria Jeotgalibacillus malaysiensis.</title>
        <authorList>
            <person name="Yaakop A.S."/>
            <person name="Chan K.-G."/>
            <person name="Goh K.M."/>
        </authorList>
    </citation>
    <scope>NUCLEOTIDE SEQUENCE [LARGE SCALE GENOMIC DNA]</scope>
    <source>
        <strain evidence="2 3">D5</strain>
    </source>
</reference>
<dbReference type="STRING" id="1508404.JMA_04720"/>
<organism evidence="2 3">
    <name type="scientific">Jeotgalibacillus malaysiensis</name>
    <dbReference type="NCBI Taxonomy" id="1508404"/>
    <lineage>
        <taxon>Bacteria</taxon>
        <taxon>Bacillati</taxon>
        <taxon>Bacillota</taxon>
        <taxon>Bacilli</taxon>
        <taxon>Bacillales</taxon>
        <taxon>Caryophanaceae</taxon>
        <taxon>Jeotgalibacillus</taxon>
    </lineage>
</organism>
<evidence type="ECO:0000256" key="1">
    <source>
        <dbReference type="SAM" id="Phobius"/>
    </source>
</evidence>
<keyword evidence="3" id="KW-1185">Reference proteome</keyword>
<gene>
    <name evidence="2" type="ORF">JMA_04720</name>
</gene>
<evidence type="ECO:0000313" key="3">
    <source>
        <dbReference type="Proteomes" id="UP000031449"/>
    </source>
</evidence>
<accession>A0A0B5AP29</accession>
<protein>
    <submittedName>
        <fullName evidence="2">Uncharacterized protein</fullName>
    </submittedName>
</protein>
<dbReference type="AlphaFoldDB" id="A0A0B5AP29"/>
<dbReference type="Proteomes" id="UP000031449">
    <property type="component" value="Chromosome"/>
</dbReference>
<feature type="transmembrane region" description="Helical" evidence="1">
    <location>
        <begin position="27"/>
        <end position="44"/>
    </location>
</feature>
<keyword evidence="1" id="KW-0812">Transmembrane</keyword>
<dbReference type="HOGENOM" id="CLU_2716974_0_0_9"/>
<dbReference type="KEGG" id="jeo:JMA_04720"/>
<dbReference type="OrthoDB" id="2454576at2"/>
<proteinExistence type="predicted"/>